<dbReference type="EMBL" id="CM000884">
    <property type="protein sequence ID" value="PNT60651.1"/>
    <property type="molecule type" value="Genomic_DNA"/>
</dbReference>
<proteinExistence type="predicted"/>
<dbReference type="AlphaFoldDB" id="A0A2K2CF52"/>
<name>A0A2K2CF52_BRADI</name>
<reference evidence="2" key="3">
    <citation type="submission" date="2018-08" db="UniProtKB">
        <authorList>
            <consortium name="EnsemblPlants"/>
        </authorList>
    </citation>
    <scope>IDENTIFICATION</scope>
    <source>
        <strain evidence="2">cv. Bd21</strain>
    </source>
</reference>
<dbReference type="Proteomes" id="UP000008810">
    <property type="component" value="Chromosome 5"/>
</dbReference>
<evidence type="ECO:0000313" key="1">
    <source>
        <dbReference type="EMBL" id="PNT60651.1"/>
    </source>
</evidence>
<gene>
    <name evidence="1" type="ORF">BRADI_5g02952v3</name>
</gene>
<organism evidence="1">
    <name type="scientific">Brachypodium distachyon</name>
    <name type="common">Purple false brome</name>
    <name type="synonym">Trachynia distachya</name>
    <dbReference type="NCBI Taxonomy" id="15368"/>
    <lineage>
        <taxon>Eukaryota</taxon>
        <taxon>Viridiplantae</taxon>
        <taxon>Streptophyta</taxon>
        <taxon>Embryophyta</taxon>
        <taxon>Tracheophyta</taxon>
        <taxon>Spermatophyta</taxon>
        <taxon>Magnoliopsida</taxon>
        <taxon>Liliopsida</taxon>
        <taxon>Poales</taxon>
        <taxon>Poaceae</taxon>
        <taxon>BOP clade</taxon>
        <taxon>Pooideae</taxon>
        <taxon>Stipodae</taxon>
        <taxon>Brachypodieae</taxon>
        <taxon>Brachypodium</taxon>
    </lineage>
</organism>
<protein>
    <submittedName>
        <fullName evidence="1 2">Uncharacterized protein</fullName>
    </submittedName>
</protein>
<accession>A0A2K2CF52</accession>
<dbReference type="InParanoid" id="A0A2K2CF52"/>
<dbReference type="Gramene" id="PNT60651">
    <property type="protein sequence ID" value="PNT60651"/>
    <property type="gene ID" value="BRADI_5g02952v3"/>
</dbReference>
<dbReference type="EnsemblPlants" id="PNT60651">
    <property type="protein sequence ID" value="PNT60651"/>
    <property type="gene ID" value="BRADI_5g02952v3"/>
</dbReference>
<reference evidence="1 2" key="1">
    <citation type="journal article" date="2010" name="Nature">
        <title>Genome sequencing and analysis of the model grass Brachypodium distachyon.</title>
        <authorList>
            <consortium name="International Brachypodium Initiative"/>
        </authorList>
    </citation>
    <scope>NUCLEOTIDE SEQUENCE [LARGE SCALE GENOMIC DNA]</scope>
    <source>
        <strain evidence="1 2">Bd21</strain>
    </source>
</reference>
<evidence type="ECO:0000313" key="2">
    <source>
        <dbReference type="EnsemblPlants" id="PNT60651"/>
    </source>
</evidence>
<evidence type="ECO:0000313" key="3">
    <source>
        <dbReference type="Proteomes" id="UP000008810"/>
    </source>
</evidence>
<reference evidence="1" key="2">
    <citation type="submission" date="2017-06" db="EMBL/GenBank/DDBJ databases">
        <title>WGS assembly of Brachypodium distachyon.</title>
        <authorList>
            <consortium name="The International Brachypodium Initiative"/>
            <person name="Lucas S."/>
            <person name="Harmon-Smith M."/>
            <person name="Lail K."/>
            <person name="Tice H."/>
            <person name="Grimwood J."/>
            <person name="Bruce D."/>
            <person name="Barry K."/>
            <person name="Shu S."/>
            <person name="Lindquist E."/>
            <person name="Wang M."/>
            <person name="Pitluck S."/>
            <person name="Vogel J.P."/>
            <person name="Garvin D.F."/>
            <person name="Mockler T.C."/>
            <person name="Schmutz J."/>
            <person name="Rokhsar D."/>
            <person name="Bevan M.W."/>
        </authorList>
    </citation>
    <scope>NUCLEOTIDE SEQUENCE</scope>
    <source>
        <strain evidence="1">Bd21</strain>
    </source>
</reference>
<sequence length="75" mass="8854">MHIIFNKRRSESTCTLYSTIRIPTEKMNMDKDVLLVMVTWEFQMLPVVSHPESSKEDYLFLKYGLTEYIGSFSRA</sequence>
<keyword evidence="3" id="KW-1185">Reference proteome</keyword>